<proteinExistence type="inferred from homology"/>
<gene>
    <name evidence="6" type="ORF">KTO63_10480</name>
</gene>
<evidence type="ECO:0000256" key="2">
    <source>
        <dbReference type="SAM" id="SignalP"/>
    </source>
</evidence>
<evidence type="ECO:0008006" key="8">
    <source>
        <dbReference type="Google" id="ProtNLM"/>
    </source>
</evidence>
<dbReference type="GO" id="GO:0004553">
    <property type="term" value="F:hydrolase activity, hydrolyzing O-glycosyl compounds"/>
    <property type="evidence" value="ECO:0007669"/>
    <property type="project" value="InterPro"/>
</dbReference>
<dbReference type="InterPro" id="IPR051913">
    <property type="entry name" value="GH2_Domain-Containing"/>
</dbReference>
<reference evidence="6" key="1">
    <citation type="submission" date="2021-06" db="EMBL/GenBank/DDBJ databases">
        <authorList>
            <person name="Huq M.A."/>
        </authorList>
    </citation>
    <scope>NUCLEOTIDE SEQUENCE</scope>
    <source>
        <strain evidence="6">MAH-26</strain>
    </source>
</reference>
<feature type="chain" id="PRO_5039360016" description="Beta-galactosidase" evidence="2">
    <location>
        <begin position="29"/>
        <end position="1090"/>
    </location>
</feature>
<dbReference type="Proteomes" id="UP000812270">
    <property type="component" value="Unassembled WGS sequence"/>
</dbReference>
<dbReference type="AlphaFoldDB" id="A0A9E2SBY6"/>
<dbReference type="PANTHER" id="PTHR42732">
    <property type="entry name" value="BETA-GALACTOSIDASE"/>
    <property type="match status" value="1"/>
</dbReference>
<dbReference type="InterPro" id="IPR006102">
    <property type="entry name" value="Ig-like_GH2"/>
</dbReference>
<accession>A0A9E2SBY6</accession>
<organism evidence="6 7">
    <name type="scientific">Pinibacter aurantiacus</name>
    <dbReference type="NCBI Taxonomy" id="2851599"/>
    <lineage>
        <taxon>Bacteria</taxon>
        <taxon>Pseudomonadati</taxon>
        <taxon>Bacteroidota</taxon>
        <taxon>Chitinophagia</taxon>
        <taxon>Chitinophagales</taxon>
        <taxon>Chitinophagaceae</taxon>
        <taxon>Pinibacter</taxon>
    </lineage>
</organism>
<comment type="similarity">
    <text evidence="1">Belongs to the glycosyl hydrolase 2 family.</text>
</comment>
<dbReference type="Pfam" id="PF02837">
    <property type="entry name" value="Glyco_hydro_2_N"/>
    <property type="match status" value="1"/>
</dbReference>
<feature type="domain" description="Glycoside hydrolase family 2 catalytic" evidence="4">
    <location>
        <begin position="365"/>
        <end position="522"/>
    </location>
</feature>
<evidence type="ECO:0000259" key="4">
    <source>
        <dbReference type="Pfam" id="PF02836"/>
    </source>
</evidence>
<name>A0A9E2SBY6_9BACT</name>
<evidence type="ECO:0000259" key="5">
    <source>
        <dbReference type="Pfam" id="PF02837"/>
    </source>
</evidence>
<protein>
    <recommendedName>
        <fullName evidence="8">Beta-galactosidase</fullName>
    </recommendedName>
</protein>
<dbReference type="InterPro" id="IPR006103">
    <property type="entry name" value="Glyco_hydro_2_cat"/>
</dbReference>
<sequence>MLALFKRNKGVAFALLACCMNLATKVNAQQQNFHHDFAPSEDRTTSLERPFRDDICLNGSWKFFPERNVRGLSKDQLRDPALPNNFSWEKVAVKIPSPWNINSFAQGGGDFVTYPSYPKDWDTVRAGWLMRKFAYKPEWKGKRLVLHFDAVAGFTKVIINGKKMGQNYDVFLPFEVDITDEIKQDGENELMLWVADADLLNEPGKYGRRLYVGGSFWGQHINGIWQDAYLLVKPEVYVVNAFIKAQVDRDSLQVEYTLVNTANAKRTVDLGGTVSQWINLAGKSITEAPEIKWTLDNKEALSIPSQKVTLAAGEKKKVTLSVAVKGKLKTWSAETPNLYGLVTTLSSGKTVVDKQYERFGWRQFKIEGDKLYLNGQRVVMKGDSWHFMGIPQMTRRYAWAWFSMLKDAHANAVRLHAQPYPSFYLDMADEMGIYILDETGLWASDGGPKEDAEAYWTNAADHLKRFILRDRNHASVFGWSVCNENIPVAVYVHHSPDSLVNKQLQEINHWVAITKELDPTRNWISGDGETDRPTDLPTIIGHYGDENSYKNWSSKGKLWGIGESGMAYYGTPRQTAQYNGNRSYVSQQGRMEGVAIEAVRLLNGQKKYDASYYSIFNVVWYGLKPLEFGLKDTTRAPKPTDGIFFDAFKEGQPGVQPERLGPYTSTLNPGYDPSLPMYHTWPLFNAIQASYATNAPISGYDKIEDKPATNEKQKTSYSKIMILSADPEAKLAGLFKDLGVQTADKLSATDHALIIVDGKFPPTDKSSISLCSAVTNKGGDIFIWGANEKTPAAVASYLPYAVNVVDRKATSFIKESDDPVLDGFGNGELYFSEMASQPLVNYCIDGDFSKKGKVLMSACNADWKAWNGKAEYSKTISLIKSERENKAVGNVMVVYPSGQGNIYFTTLDPQAIYKTSERVLYALLANLGVTFNAQAGRDLSAIDGDGVLQHAMFLDSVVNGKTTSRTLSASSNGTLDASDIQQSKDGNNFISFWVYSPRSQVNLLAEPDMPVLNMDITTKSPWQVYLNGKAVDAASIENKKDGKIIHSLPLDKGWNHFLIQNLQRNNLGVQVKFISTQKDFVEKLRSKISQ</sequence>
<feature type="signal peptide" evidence="2">
    <location>
        <begin position="1"/>
        <end position="28"/>
    </location>
</feature>
<feature type="domain" description="Glycosyl hydrolases family 2 sugar binding" evidence="5">
    <location>
        <begin position="57"/>
        <end position="234"/>
    </location>
</feature>
<evidence type="ECO:0000259" key="3">
    <source>
        <dbReference type="Pfam" id="PF00703"/>
    </source>
</evidence>
<evidence type="ECO:0000313" key="7">
    <source>
        <dbReference type="Proteomes" id="UP000812270"/>
    </source>
</evidence>
<evidence type="ECO:0000313" key="6">
    <source>
        <dbReference type="EMBL" id="MBV4357575.1"/>
    </source>
</evidence>
<feature type="domain" description="Glycoside hydrolase family 2 immunoglobulin-like beta-sandwich" evidence="3">
    <location>
        <begin position="236"/>
        <end position="362"/>
    </location>
</feature>
<evidence type="ECO:0000256" key="1">
    <source>
        <dbReference type="ARBA" id="ARBA00007401"/>
    </source>
</evidence>
<comment type="caution">
    <text evidence="6">The sequence shown here is derived from an EMBL/GenBank/DDBJ whole genome shotgun (WGS) entry which is preliminary data.</text>
</comment>
<dbReference type="RefSeq" id="WP_217791226.1">
    <property type="nucleotide sequence ID" value="NZ_JAHSPG010000006.1"/>
</dbReference>
<keyword evidence="7" id="KW-1185">Reference proteome</keyword>
<dbReference type="GO" id="GO:0005975">
    <property type="term" value="P:carbohydrate metabolic process"/>
    <property type="evidence" value="ECO:0007669"/>
    <property type="project" value="InterPro"/>
</dbReference>
<dbReference type="Pfam" id="PF00703">
    <property type="entry name" value="Glyco_hydro_2"/>
    <property type="match status" value="1"/>
</dbReference>
<dbReference type="Pfam" id="PF02836">
    <property type="entry name" value="Glyco_hydro_2_C"/>
    <property type="match status" value="1"/>
</dbReference>
<dbReference type="EMBL" id="JAHSPG010000006">
    <property type="protein sequence ID" value="MBV4357575.1"/>
    <property type="molecule type" value="Genomic_DNA"/>
</dbReference>
<dbReference type="PANTHER" id="PTHR42732:SF1">
    <property type="entry name" value="BETA-MANNOSIDASE"/>
    <property type="match status" value="1"/>
</dbReference>
<dbReference type="InterPro" id="IPR006104">
    <property type="entry name" value="Glyco_hydro_2_N"/>
</dbReference>
<keyword evidence="2" id="KW-0732">Signal</keyword>